<proteinExistence type="inferred from homology"/>
<dbReference type="InterPro" id="IPR016562">
    <property type="entry name" value="Proteasome_assmbl_chp_2_euk"/>
</dbReference>
<evidence type="ECO:0000256" key="1">
    <source>
        <dbReference type="ARBA" id="ARBA00019186"/>
    </source>
</evidence>
<organism evidence="5 6">
    <name type="scientific">Rhizoctonia solani</name>
    <dbReference type="NCBI Taxonomy" id="456999"/>
    <lineage>
        <taxon>Eukaryota</taxon>
        <taxon>Fungi</taxon>
        <taxon>Dikarya</taxon>
        <taxon>Basidiomycota</taxon>
        <taxon>Agaricomycotina</taxon>
        <taxon>Agaricomycetes</taxon>
        <taxon>Cantharellales</taxon>
        <taxon>Ceratobasidiaceae</taxon>
        <taxon>Rhizoctonia</taxon>
    </lineage>
</organism>
<protein>
    <recommendedName>
        <fullName evidence="1">Proteasome assembly chaperone 2</fullName>
    </recommendedName>
</protein>
<dbReference type="InterPro" id="IPR019151">
    <property type="entry name" value="Proteasome_assmbl_chaperone_2"/>
</dbReference>
<dbReference type="GO" id="GO:0005829">
    <property type="term" value="C:cytosol"/>
    <property type="evidence" value="ECO:0007669"/>
    <property type="project" value="TreeGrafter"/>
</dbReference>
<comment type="similarity">
    <text evidence="3">Belongs to the PSMG2 family.</text>
</comment>
<feature type="non-terminal residue" evidence="5">
    <location>
        <position position="1"/>
    </location>
</feature>
<evidence type="ECO:0000256" key="3">
    <source>
        <dbReference type="ARBA" id="ARBA00025745"/>
    </source>
</evidence>
<evidence type="ECO:0000256" key="2">
    <source>
        <dbReference type="ARBA" id="ARBA00023186"/>
    </source>
</evidence>
<sequence>MSDRPFFRLSAAGPGLPAGESNATVLVPFLLLQPVVSAGNVPQLCADLLIHTLGLRHIGLFDPSYYAPAVGGKDGKNSPAISSPMELFGLPGGDIFVLQQRSPVLKDRKEEFVSKLLNTIDSNGFGSVLFLVGSDQSARTDAQMGSNHYVILAKDTTQELITSTSLTGLLELPLLGRPLADQDNLENSVIPGTGLARRLLRAPGTTPRIALMQYVAEGDNIPDAHAMATVVAKALKIQIEEIKPEPTIVTHHLALKVIQACAMATPSRPTCSARYPHETRCVRPAEFESKWCSTHEEIEGKLLKLYKRHTCALEADIAFRKSSFSARSVALKTGITDAMVTLEALRSWYDESRNQWVLATRALDTRIRHHNAFYGGGDAGHIQYLDFLRTLISELEGFMQKCDELGYEASLGPSAGIGVDDIESWSFAPHLATVAKGIGQMGANISIHYVSESFSRMGPGPMPAQPGSSGQALLTPPPSPTSSKRRKNKKSNTVSSLGVVGCRSASCPDELACKDSQKRNATIQRLCVFLEPESGKSFGASYRAEVFATFFRRVIARSPSLFVRARTWEAETGSVTTEAEPSHTNVTAGIITDFIRSPALTNNELERLVKKLPFVRGESMPAELIRGAVADTFRPRDSGNISHDNCIPLLGGWVYEKAWSLSMPPVAWDALHQLVACAGCALGVSRSFEEAMWVRRCAFVGGRFEEAHRLGVPVPSCLPEGSIPRFPRWQDRCSSPEIVMRILNVWLAADNRKTKRLELRKFTPKTHGMKSTYSEHEERHWAYMRLRRSEKRLVSFVDALSASPNFIVLAQYNTKPKPIHVHVPSKECDAWVSRVRSGATPVARRSARWTTSTVFRMEIFEYFHKRAPEFKAGLTYLDETDILDIVVMDNTNGDWGPFLQSVGDALLTACGYSSLDCMLAGELATARQSAVRI</sequence>
<dbReference type="GO" id="GO:0005634">
    <property type="term" value="C:nucleus"/>
    <property type="evidence" value="ECO:0007669"/>
    <property type="project" value="TreeGrafter"/>
</dbReference>
<name>A0A8H7I4S9_9AGAM</name>
<keyword evidence="2" id="KW-0143">Chaperone</keyword>
<reference evidence="5" key="1">
    <citation type="submission" date="2020-09" db="EMBL/GenBank/DDBJ databases">
        <title>Comparative genome analyses of four rice-infecting Rhizoctonia solani isolates reveal extensive enrichment of homogalacturonan modification genes.</title>
        <authorList>
            <person name="Lee D.-Y."/>
            <person name="Jeon J."/>
            <person name="Kim K.-T."/>
            <person name="Cheong K."/>
            <person name="Song H."/>
            <person name="Choi G."/>
            <person name="Ko J."/>
            <person name="Opiyo S.O."/>
            <person name="Zuo S."/>
            <person name="Madhav S."/>
            <person name="Lee Y.-H."/>
            <person name="Wang G.-L."/>
        </authorList>
    </citation>
    <scope>NUCLEOTIDE SEQUENCE</scope>
    <source>
        <strain evidence="5">AG1-IA WGL</strain>
    </source>
</reference>
<evidence type="ECO:0000313" key="6">
    <source>
        <dbReference type="Proteomes" id="UP000602905"/>
    </source>
</evidence>
<dbReference type="Gene3D" id="3.40.50.10900">
    <property type="entry name" value="PAC-like subunit"/>
    <property type="match status" value="1"/>
</dbReference>
<dbReference type="OrthoDB" id="10260712at2759"/>
<dbReference type="GO" id="GO:0043248">
    <property type="term" value="P:proteasome assembly"/>
    <property type="evidence" value="ECO:0007669"/>
    <property type="project" value="TreeGrafter"/>
</dbReference>
<dbReference type="Pfam" id="PF09754">
    <property type="entry name" value="PAC2"/>
    <property type="match status" value="1"/>
</dbReference>
<accession>A0A8H7I4S9</accession>
<dbReference type="SUPFAM" id="SSF159659">
    <property type="entry name" value="Cgl1923-like"/>
    <property type="match status" value="1"/>
</dbReference>
<dbReference type="PANTHER" id="PTHR12970:SF1">
    <property type="entry name" value="PROTEASOME ASSEMBLY CHAPERONE 2"/>
    <property type="match status" value="1"/>
</dbReference>
<feature type="region of interest" description="Disordered" evidence="4">
    <location>
        <begin position="456"/>
        <end position="495"/>
    </location>
</feature>
<gene>
    <name evidence="5" type="ORF">RHS03_00068</name>
</gene>
<dbReference type="Proteomes" id="UP000602905">
    <property type="component" value="Unassembled WGS sequence"/>
</dbReference>
<evidence type="ECO:0000256" key="4">
    <source>
        <dbReference type="SAM" id="MobiDB-lite"/>
    </source>
</evidence>
<dbReference type="AlphaFoldDB" id="A0A8H7I4S9"/>
<evidence type="ECO:0000313" key="5">
    <source>
        <dbReference type="EMBL" id="KAF8715266.1"/>
    </source>
</evidence>
<dbReference type="InterPro" id="IPR038389">
    <property type="entry name" value="PSMG2_sf"/>
</dbReference>
<dbReference type="EMBL" id="JACYCD010000008">
    <property type="protein sequence ID" value="KAF8715266.1"/>
    <property type="molecule type" value="Genomic_DNA"/>
</dbReference>
<comment type="caution">
    <text evidence="5">The sequence shown here is derived from an EMBL/GenBank/DDBJ whole genome shotgun (WGS) entry which is preliminary data.</text>
</comment>
<dbReference type="PANTHER" id="PTHR12970">
    <property type="entry name" value="PROTEASOME ASSEMBLY CHAPERONE 2"/>
    <property type="match status" value="1"/>
</dbReference>